<sequence length="579" mass="61491">MGRWTRDARLGIARLSLAGMPGLAGSRVPDAPSVSIRDPWPGDTGRGSRLMKGELVFAGSVVRLAPGQGEGQWNDQTVPEALRAHAHGFSWLRDLRALGTDGGRLRARALVLEWLSRPPHDPVARLPHVVASRVTAWLSHFDFFAASADDSFRQKLMTRLFAEARLLAAGIPTPDHDHHALACLKGLLACAVAMPGQSGYLTRTLRHIGPEIGRQILPDGTHAERSPASQLAALRELAEMRLLMQTGQIAPPLAMAAALDRMAPVLRALRHPDGGLALFNGASEENPARIDLVLSQATRGRSQATAMPDGGFVRIQSGRVALIADVGPPPPAGFSANAHAGTLSFELSVGRERLITNCGAGMAPAWRDALRATAAHSTLVVADTSSTEFRAGHVSRRPNKVTVDHHEASGAHWLDLTQDGYLPGFGATHARRIYIAEGGEDIRGEDALLGEGLAEKPVPFALRFHLHPAVTARRESPADEEGGSVLLTLGSGAKWRLRADSGRLAVEESVYLGGETPKRSTQIVIAVTPAVARVAEKDAADPPSATGDAEHADTAAHESGPDAALAARTVRWALSRVDS</sequence>
<feature type="region of interest" description="Disordered" evidence="5">
    <location>
        <begin position="535"/>
        <end position="563"/>
    </location>
</feature>
<evidence type="ECO:0000256" key="4">
    <source>
        <dbReference type="ARBA" id="ARBA00023239"/>
    </source>
</evidence>
<keyword evidence="4" id="KW-0456">Lyase</keyword>
<evidence type="ECO:0000259" key="6">
    <source>
        <dbReference type="Pfam" id="PF07940"/>
    </source>
</evidence>
<gene>
    <name evidence="7" type="ORF">NFI95_12370</name>
</gene>
<keyword evidence="3" id="KW-0574">Periplasm</keyword>
<name>A0ABT1W8M4_9PROT</name>
<evidence type="ECO:0000256" key="3">
    <source>
        <dbReference type="ARBA" id="ARBA00022764"/>
    </source>
</evidence>
<dbReference type="Proteomes" id="UP001524587">
    <property type="component" value="Unassembled WGS sequence"/>
</dbReference>
<accession>A0ABT1W8M4</accession>
<feature type="domain" description="Heparinase II/III-like C-terminal" evidence="6">
    <location>
        <begin position="302"/>
        <end position="529"/>
    </location>
</feature>
<proteinExistence type="predicted"/>
<dbReference type="InterPro" id="IPR008929">
    <property type="entry name" value="Chondroitin_lyas"/>
</dbReference>
<dbReference type="PANTHER" id="PTHR39210">
    <property type="entry name" value="HEPARIN-SULFATE LYASE"/>
    <property type="match status" value="1"/>
</dbReference>
<evidence type="ECO:0000313" key="7">
    <source>
        <dbReference type="EMBL" id="MCQ8279238.1"/>
    </source>
</evidence>
<dbReference type="Pfam" id="PF07940">
    <property type="entry name" value="Hepar_II_III_C"/>
    <property type="match status" value="1"/>
</dbReference>
<dbReference type="Gene3D" id="2.70.98.70">
    <property type="match status" value="1"/>
</dbReference>
<comment type="subcellular location">
    <subcellularLocation>
        <location evidence="1">Periplasm</location>
    </subcellularLocation>
</comment>
<keyword evidence="2" id="KW-0732">Signal</keyword>
<evidence type="ECO:0000256" key="1">
    <source>
        <dbReference type="ARBA" id="ARBA00004418"/>
    </source>
</evidence>
<organism evidence="7 8">
    <name type="scientific">Endosaccharibacter trunci</name>
    <dbReference type="NCBI Taxonomy" id="2812733"/>
    <lineage>
        <taxon>Bacteria</taxon>
        <taxon>Pseudomonadati</taxon>
        <taxon>Pseudomonadota</taxon>
        <taxon>Alphaproteobacteria</taxon>
        <taxon>Acetobacterales</taxon>
        <taxon>Acetobacteraceae</taxon>
        <taxon>Endosaccharibacter</taxon>
    </lineage>
</organism>
<reference evidence="7 8" key="1">
    <citation type="submission" date="2022-06" db="EMBL/GenBank/DDBJ databases">
        <title>Endosaccharibacter gen. nov., sp. nov., endophytic bacteria isolated from sugarcane.</title>
        <authorList>
            <person name="Pitiwittayakul N."/>
            <person name="Yukphan P."/>
            <person name="Charoenyingcharoen P."/>
            <person name="Tanasupawat S."/>
        </authorList>
    </citation>
    <scope>NUCLEOTIDE SEQUENCE [LARGE SCALE GENOMIC DNA]</scope>
    <source>
        <strain evidence="7 8">KSS8</strain>
    </source>
</reference>
<evidence type="ECO:0000313" key="8">
    <source>
        <dbReference type="Proteomes" id="UP001524587"/>
    </source>
</evidence>
<evidence type="ECO:0000256" key="2">
    <source>
        <dbReference type="ARBA" id="ARBA00022729"/>
    </source>
</evidence>
<keyword evidence="8" id="KW-1185">Reference proteome</keyword>
<dbReference type="RefSeq" id="WP_422864730.1">
    <property type="nucleotide sequence ID" value="NZ_JAMSKV010000011.1"/>
</dbReference>
<dbReference type="Gene3D" id="1.50.10.100">
    <property type="entry name" value="Chondroitin AC/alginate lyase"/>
    <property type="match status" value="1"/>
</dbReference>
<feature type="compositionally biased region" description="Basic and acidic residues" evidence="5">
    <location>
        <begin position="548"/>
        <end position="560"/>
    </location>
</feature>
<dbReference type="InterPro" id="IPR012480">
    <property type="entry name" value="Hepar_II_III_C"/>
</dbReference>
<dbReference type="PANTHER" id="PTHR39210:SF1">
    <property type="entry name" value="HEPARIN-SULFATE LYASE"/>
    <property type="match status" value="1"/>
</dbReference>
<protein>
    <submittedName>
        <fullName evidence="7">Heparinase II/III family protein</fullName>
    </submittedName>
</protein>
<comment type="caution">
    <text evidence="7">The sequence shown here is derived from an EMBL/GenBank/DDBJ whole genome shotgun (WGS) entry which is preliminary data.</text>
</comment>
<evidence type="ECO:0000256" key="5">
    <source>
        <dbReference type="SAM" id="MobiDB-lite"/>
    </source>
</evidence>
<dbReference type="EMBL" id="JAMSKV010000011">
    <property type="protein sequence ID" value="MCQ8279238.1"/>
    <property type="molecule type" value="Genomic_DNA"/>
</dbReference>